<sequence>MSFGLLRVPCVLVVSVPARFTAGLLVLLRLAWLWLSLELAVNFNVRVLQLQATYTKATAVVSATPPPVHILHFTRRSRSA</sequence>
<evidence type="ECO:0000256" key="1">
    <source>
        <dbReference type="SAM" id="Phobius"/>
    </source>
</evidence>
<comment type="caution">
    <text evidence="2">The sequence shown here is derived from an EMBL/GenBank/DDBJ whole genome shotgun (WGS) entry which is preliminary data.</text>
</comment>
<accession>A0A699ZEW2</accession>
<feature type="transmembrane region" description="Helical" evidence="1">
    <location>
        <begin position="20"/>
        <end position="41"/>
    </location>
</feature>
<gene>
    <name evidence="2" type="ORF">HaLaN_14633</name>
</gene>
<dbReference type="EMBL" id="BLLF01001220">
    <property type="protein sequence ID" value="GFH17909.1"/>
    <property type="molecule type" value="Genomic_DNA"/>
</dbReference>
<evidence type="ECO:0000313" key="2">
    <source>
        <dbReference type="EMBL" id="GFH17909.1"/>
    </source>
</evidence>
<dbReference type="AlphaFoldDB" id="A0A699ZEW2"/>
<dbReference type="Proteomes" id="UP000485058">
    <property type="component" value="Unassembled WGS sequence"/>
</dbReference>
<protein>
    <submittedName>
        <fullName evidence="2">Uncharacterized protein</fullName>
    </submittedName>
</protein>
<keyword evidence="3" id="KW-1185">Reference proteome</keyword>
<proteinExistence type="predicted"/>
<organism evidence="2 3">
    <name type="scientific">Haematococcus lacustris</name>
    <name type="common">Green alga</name>
    <name type="synonym">Haematococcus pluvialis</name>
    <dbReference type="NCBI Taxonomy" id="44745"/>
    <lineage>
        <taxon>Eukaryota</taxon>
        <taxon>Viridiplantae</taxon>
        <taxon>Chlorophyta</taxon>
        <taxon>core chlorophytes</taxon>
        <taxon>Chlorophyceae</taxon>
        <taxon>CS clade</taxon>
        <taxon>Chlamydomonadales</taxon>
        <taxon>Haematococcaceae</taxon>
        <taxon>Haematococcus</taxon>
    </lineage>
</organism>
<reference evidence="2 3" key="1">
    <citation type="submission" date="2020-02" db="EMBL/GenBank/DDBJ databases">
        <title>Draft genome sequence of Haematococcus lacustris strain NIES-144.</title>
        <authorList>
            <person name="Morimoto D."/>
            <person name="Nakagawa S."/>
            <person name="Yoshida T."/>
            <person name="Sawayama S."/>
        </authorList>
    </citation>
    <scope>NUCLEOTIDE SEQUENCE [LARGE SCALE GENOMIC DNA]</scope>
    <source>
        <strain evidence="2 3">NIES-144</strain>
    </source>
</reference>
<keyword evidence="1" id="KW-1133">Transmembrane helix</keyword>
<name>A0A699ZEW2_HAELA</name>
<keyword evidence="1" id="KW-0472">Membrane</keyword>
<evidence type="ECO:0000313" key="3">
    <source>
        <dbReference type="Proteomes" id="UP000485058"/>
    </source>
</evidence>
<keyword evidence="1" id="KW-0812">Transmembrane</keyword>